<gene>
    <name evidence="2" type="primary">ORF204298</name>
    <name evidence="3" type="synonym">ORF204303</name>
    <name evidence="4" type="synonym">ORF204310</name>
    <name evidence="5" type="synonym">ORF204316</name>
</gene>
<dbReference type="EMBL" id="HACG01048029">
    <property type="protein sequence ID" value="CEK94894.1"/>
    <property type="molecule type" value="Transcribed_RNA"/>
</dbReference>
<dbReference type="EMBL" id="HACG01048026">
    <property type="protein sequence ID" value="CEK94891.1"/>
    <property type="molecule type" value="Transcribed_RNA"/>
</dbReference>
<accession>A0A0B7BRA0</accession>
<organism evidence="2">
    <name type="scientific">Arion vulgaris</name>
    <dbReference type="NCBI Taxonomy" id="1028688"/>
    <lineage>
        <taxon>Eukaryota</taxon>
        <taxon>Metazoa</taxon>
        <taxon>Spiralia</taxon>
        <taxon>Lophotrochozoa</taxon>
        <taxon>Mollusca</taxon>
        <taxon>Gastropoda</taxon>
        <taxon>Heterobranchia</taxon>
        <taxon>Euthyneura</taxon>
        <taxon>Panpulmonata</taxon>
        <taxon>Eupulmonata</taxon>
        <taxon>Stylommatophora</taxon>
        <taxon>Helicina</taxon>
        <taxon>Arionoidea</taxon>
        <taxon>Arionidae</taxon>
        <taxon>Arion</taxon>
    </lineage>
</organism>
<dbReference type="PANTHER" id="PTHR33309:SF3">
    <property type="entry name" value="CCHC-TYPE DOMAIN-CONTAINING PROTEIN"/>
    <property type="match status" value="1"/>
</dbReference>
<dbReference type="InterPro" id="IPR049012">
    <property type="entry name" value="Mutator_transp_dom"/>
</dbReference>
<feature type="domain" description="Mutator-like transposase" evidence="1">
    <location>
        <begin position="9"/>
        <end position="333"/>
    </location>
</feature>
<dbReference type="AlphaFoldDB" id="A0A0B7BRA0"/>
<name>A0A0B7BRA0_9EUPU</name>
<evidence type="ECO:0000313" key="3">
    <source>
        <dbReference type="EMBL" id="CEK94892.1"/>
    </source>
</evidence>
<evidence type="ECO:0000259" key="1">
    <source>
        <dbReference type="Pfam" id="PF20700"/>
    </source>
</evidence>
<evidence type="ECO:0000313" key="5">
    <source>
        <dbReference type="EMBL" id="CEK94894.1"/>
    </source>
</evidence>
<dbReference type="EMBL" id="HACG01048028">
    <property type="protein sequence ID" value="CEK94893.1"/>
    <property type="molecule type" value="Transcribed_RNA"/>
</dbReference>
<reference evidence="2" key="1">
    <citation type="submission" date="2014-12" db="EMBL/GenBank/DDBJ databases">
        <title>Insight into the proteome of Arion vulgaris.</title>
        <authorList>
            <person name="Aradska J."/>
            <person name="Bulat T."/>
            <person name="Smidak R."/>
            <person name="Sarate P."/>
            <person name="Gangsoo J."/>
            <person name="Sialana F."/>
            <person name="Bilban M."/>
            <person name="Lubec G."/>
        </authorList>
    </citation>
    <scope>NUCLEOTIDE SEQUENCE</scope>
    <source>
        <tissue evidence="2">Skin</tissue>
    </source>
</reference>
<sequence>MSSKDTFIVKEVLIGVESHLHFTCTLCAHVISLKSCTENVNLRLQLAMYSIGCHYEKTKQFLGNMNMPPPVGETRSRVLKKQIHDATKDVAKQCMSEAAKELKDEQGPEVTVSCDATWQRRGFVSKNGVSTVLSVNTNKGPSKVLDSYVSSNHCAKCLNAKKRFPNIADYQEWFKTHASNCQQNHIGSSGKMEPDGIMNIFRRSEKNHNLIYTGYLGDGDSKSYKSVAEAVPPVYNGASITKLECCGHIQKRMGKRLLDKVSEYKGQSFTEGGKKFIGIGGAGRLTVTAIKRIQGHYGAAIRKNIGNLEEMKKSVWAIFNHRKGNHKDCGSWCPKDKVLADKNKLPNFVLDKIMPVFVELSSEVLLKKCLHVGTQNANESFHHLIWTRCPKTTFVGRIRLEIAVDDATIVFNNGELGRHNIFNKLSLSFGKHCFQCFAAVDRKHISSSLKQNLNTKKVERYKKSLLTVQELAGEDCYVPGGF</sequence>
<dbReference type="EMBL" id="HACG01048027">
    <property type="protein sequence ID" value="CEK94892.1"/>
    <property type="molecule type" value="Transcribed_RNA"/>
</dbReference>
<dbReference type="Pfam" id="PF20700">
    <property type="entry name" value="Mutator"/>
    <property type="match status" value="1"/>
</dbReference>
<proteinExistence type="predicted"/>
<evidence type="ECO:0000313" key="2">
    <source>
        <dbReference type="EMBL" id="CEK94891.1"/>
    </source>
</evidence>
<dbReference type="PANTHER" id="PTHR33309">
    <property type="entry name" value="KERATIN, ULTRA HIGH-SULFUR MATRIX PROTEIN-LIKE"/>
    <property type="match status" value="1"/>
</dbReference>
<protein>
    <recommendedName>
        <fullName evidence="1">Mutator-like transposase domain-containing protein</fullName>
    </recommendedName>
</protein>
<evidence type="ECO:0000313" key="4">
    <source>
        <dbReference type="EMBL" id="CEK94893.1"/>
    </source>
</evidence>